<sequence>MNHFRRRTFIPASRTMTLSSAQLSADEGRRSKLVARVVAACKNESMVDARHWERLAVDLRASTRDLGVSDLLQCAEALRGSMKQRRSAAMEEVATGLSELLQPAGGSLSMDETIAAVVTLGAVKLRHPSFWPRAAVHLTSLLDAAALDVPSLADVLAIVDAFSRVLHHDHHLVDALQRRLVAREDEMTLQQLIDALASLQRLQRRDVGLARRCCAMVTSCVEGGGDDEGPPILPTHIVDMLLKVLRPHGRPDACLALPAMAGADDGHIEGRGDGGAEGGYLSDGEVSAAVDRLARWSRHHVWEMKAEERAAVFLGLVTLKCRQHEVLNALLTTIQRLSLPKLRRDGYLATLKALTLLLTHPLHHEGELTAGRLRAAANQIIHRMNKVGVVDSLLVGQLLEFLVCVVTLQYPLMESLCIARVLRSKAMYLTEAHLRQLEDILPSLSESSSHADRLLEELRGQGRQQGGAE</sequence>
<dbReference type="AlphaFoldDB" id="A0A0G4FUB6"/>
<gene>
    <name evidence="1" type="ORF">Vbra_16203</name>
</gene>
<evidence type="ECO:0000313" key="1">
    <source>
        <dbReference type="EMBL" id="CEM18307.1"/>
    </source>
</evidence>
<dbReference type="EMBL" id="CDMY01000499">
    <property type="protein sequence ID" value="CEM18307.1"/>
    <property type="molecule type" value="Genomic_DNA"/>
</dbReference>
<reference evidence="1 2" key="1">
    <citation type="submission" date="2014-11" db="EMBL/GenBank/DDBJ databases">
        <authorList>
            <person name="Zhu J."/>
            <person name="Qi W."/>
            <person name="Song R."/>
        </authorList>
    </citation>
    <scope>NUCLEOTIDE SEQUENCE [LARGE SCALE GENOMIC DNA]</scope>
</reference>
<organism evidence="1 2">
    <name type="scientific">Vitrella brassicaformis (strain CCMP3155)</name>
    <dbReference type="NCBI Taxonomy" id="1169540"/>
    <lineage>
        <taxon>Eukaryota</taxon>
        <taxon>Sar</taxon>
        <taxon>Alveolata</taxon>
        <taxon>Colpodellida</taxon>
        <taxon>Vitrellaceae</taxon>
        <taxon>Vitrella</taxon>
    </lineage>
</organism>
<dbReference type="InParanoid" id="A0A0G4FUB6"/>
<dbReference type="VEuPathDB" id="CryptoDB:Vbra_16203"/>
<proteinExistence type="predicted"/>
<dbReference type="Proteomes" id="UP000041254">
    <property type="component" value="Unassembled WGS sequence"/>
</dbReference>
<accession>A0A0G4FUB6</accession>
<protein>
    <submittedName>
        <fullName evidence="1">Uncharacterized protein</fullName>
    </submittedName>
</protein>
<evidence type="ECO:0000313" key="2">
    <source>
        <dbReference type="Proteomes" id="UP000041254"/>
    </source>
</evidence>
<keyword evidence="2" id="KW-1185">Reference proteome</keyword>
<name>A0A0G4FUB6_VITBC</name>